<dbReference type="KEGG" id="psyt:DSAG12_00981"/>
<reference evidence="1 2" key="2">
    <citation type="journal article" date="2024" name="Int. J. Syst. Evol. Microbiol.">
        <title>Promethearchaeum syntrophicum gen. nov., sp. nov., an anaerobic, obligately syntrophic archaeon, the first isolate of the lineage 'Asgard' archaea, and proposal of the new archaeal phylum Promethearchaeota phyl. nov. and kingdom Promethearchaeati regn. nov.</title>
        <authorList>
            <person name="Imachi H."/>
            <person name="Nobu M.K."/>
            <person name="Kato S."/>
            <person name="Takaki Y."/>
            <person name="Miyazaki M."/>
            <person name="Miyata M."/>
            <person name="Ogawara M."/>
            <person name="Saito Y."/>
            <person name="Sakai S."/>
            <person name="Tahara Y.O."/>
            <person name="Takano Y."/>
            <person name="Tasumi E."/>
            <person name="Uematsu K."/>
            <person name="Yoshimura T."/>
            <person name="Itoh T."/>
            <person name="Ohkuma M."/>
            <person name="Takai K."/>
        </authorList>
    </citation>
    <scope>NUCLEOTIDE SEQUENCE [LARGE SCALE GENOMIC DNA]</scope>
    <source>
        <strain evidence="1 2">MK-D1</strain>
    </source>
</reference>
<sequence length="210" mass="24630">MSTIDNFEFNQNTNIFLKFIIDLLLYPSDFIFDIIICKSDKIIIKSIGKDVDILYDLVEKWQNYDFPATFTIQDKKFIKLHVSPFNLIFRSIQGKSALIGLKFQYDANEMQLFAIIKHSSKIQLIATAMKDMITSILNIGQKMSDIIVVDAQNLEIRLNFAENKQDVSSFIKSLKNLDFLCNYTDRGDSMRFNFKYEKKKEKIYPAYMYK</sequence>
<organism evidence="1 2">
    <name type="scientific">Promethearchaeum syntrophicum</name>
    <dbReference type="NCBI Taxonomy" id="2594042"/>
    <lineage>
        <taxon>Archaea</taxon>
        <taxon>Promethearchaeati</taxon>
        <taxon>Promethearchaeota</taxon>
        <taxon>Promethearchaeia</taxon>
        <taxon>Promethearchaeales</taxon>
        <taxon>Promethearchaeaceae</taxon>
        <taxon>Promethearchaeum</taxon>
    </lineage>
</organism>
<dbReference type="Proteomes" id="UP000321408">
    <property type="component" value="Chromosome"/>
</dbReference>
<proteinExistence type="predicted"/>
<gene>
    <name evidence="1" type="ORF">DSAG12_00981</name>
</gene>
<dbReference type="EMBL" id="CP042905">
    <property type="protein sequence ID" value="QEE15157.1"/>
    <property type="molecule type" value="Genomic_DNA"/>
</dbReference>
<dbReference type="AlphaFoldDB" id="A0A5B9D8F2"/>
<name>A0A5B9D8F2_9ARCH</name>
<dbReference type="GeneID" id="41328980"/>
<keyword evidence="2" id="KW-1185">Reference proteome</keyword>
<dbReference type="RefSeq" id="WP_147662078.1">
    <property type="nucleotide sequence ID" value="NZ_CP042905.2"/>
</dbReference>
<evidence type="ECO:0000313" key="1">
    <source>
        <dbReference type="EMBL" id="QEE15157.1"/>
    </source>
</evidence>
<protein>
    <submittedName>
        <fullName evidence="1">Uncharacterized protein</fullName>
    </submittedName>
</protein>
<evidence type="ECO:0000313" key="2">
    <source>
        <dbReference type="Proteomes" id="UP000321408"/>
    </source>
</evidence>
<accession>A0A5B9D8F2</accession>
<reference evidence="1 2" key="1">
    <citation type="journal article" date="2020" name="Nature">
        <title>Isolation of an archaeon at the prokaryote-eukaryote interface.</title>
        <authorList>
            <person name="Imachi H."/>
            <person name="Nobu M.K."/>
            <person name="Nakahara N."/>
            <person name="Morono Y."/>
            <person name="Ogawara M."/>
            <person name="Takaki Y."/>
            <person name="Takano Y."/>
            <person name="Uematsu K."/>
            <person name="Ikuta T."/>
            <person name="Ito M."/>
            <person name="Matsui Y."/>
            <person name="Miyazaki M."/>
            <person name="Murata K."/>
            <person name="Saito Y."/>
            <person name="Sakai S."/>
            <person name="Song C."/>
            <person name="Tasumi E."/>
            <person name="Yamanaka Y."/>
            <person name="Yamaguchi T."/>
            <person name="Kamagata Y."/>
            <person name="Tamaki H."/>
            <person name="Takai K."/>
        </authorList>
    </citation>
    <scope>NUCLEOTIDE SEQUENCE [LARGE SCALE GENOMIC DNA]</scope>
    <source>
        <strain evidence="1 2">MK-D1</strain>
    </source>
</reference>